<evidence type="ECO:0000256" key="1">
    <source>
        <dbReference type="SAM" id="MobiDB-lite"/>
    </source>
</evidence>
<gene>
    <name evidence="2" type="ORF">DD902_03915</name>
</gene>
<protein>
    <recommendedName>
        <fullName evidence="4">Lipoprotein</fullName>
    </recommendedName>
</protein>
<dbReference type="AlphaFoldDB" id="A0A317YU95"/>
<sequence length="240" mass="26781">MKRLAFALFAFLLLLAGCGDKDSKKEEQSSTQNDKTEKTAKQQEKTLGNNKKEVADTTNESQQTENKGIDKDTKNNQQETKQKNVQNQSTDKQANVSHSPSHETKKDLNEASRIALVFFGNDIQHYTITKSEILKGQYEYQGAGMTTTKNVNQLTLIHQRDIPNAPSGMKFYTLDPPKGNFATIIGVNQNKVFVGGTQGALVDYQELLTTGKEMNLQSLNEAYKNDPAYTSILNKIKIVN</sequence>
<comment type="caution">
    <text evidence="2">The sequence shown here is derived from an EMBL/GenBank/DDBJ whole genome shotgun (WGS) entry which is preliminary data.</text>
</comment>
<feature type="compositionally biased region" description="Basic and acidic residues" evidence="1">
    <location>
        <begin position="21"/>
        <end position="55"/>
    </location>
</feature>
<accession>A0A317YU95</accession>
<evidence type="ECO:0008006" key="4">
    <source>
        <dbReference type="Google" id="ProtNLM"/>
    </source>
</evidence>
<proteinExistence type="predicted"/>
<feature type="compositionally biased region" description="Polar residues" evidence="1">
    <location>
        <begin position="75"/>
        <end position="99"/>
    </location>
</feature>
<name>A0A317YU95_STAPS</name>
<evidence type="ECO:0000313" key="3">
    <source>
        <dbReference type="Proteomes" id="UP000246800"/>
    </source>
</evidence>
<organism evidence="2 3">
    <name type="scientific">Staphylococcus pseudintermedius</name>
    <dbReference type="NCBI Taxonomy" id="283734"/>
    <lineage>
        <taxon>Bacteria</taxon>
        <taxon>Bacillati</taxon>
        <taxon>Bacillota</taxon>
        <taxon>Bacilli</taxon>
        <taxon>Bacillales</taxon>
        <taxon>Staphylococcaceae</taxon>
        <taxon>Staphylococcus</taxon>
        <taxon>Staphylococcus intermedius group</taxon>
    </lineage>
</organism>
<feature type="region of interest" description="Disordered" evidence="1">
    <location>
        <begin position="21"/>
        <end position="106"/>
    </location>
</feature>
<dbReference type="Proteomes" id="UP000246800">
    <property type="component" value="Unassembled WGS sequence"/>
</dbReference>
<dbReference type="RefSeq" id="WP_110179209.1">
    <property type="nucleotide sequence ID" value="NZ_QEIT01000019.1"/>
</dbReference>
<feature type="compositionally biased region" description="Polar residues" evidence="1">
    <location>
        <begin position="56"/>
        <end position="66"/>
    </location>
</feature>
<dbReference type="PROSITE" id="PS51257">
    <property type="entry name" value="PROKAR_LIPOPROTEIN"/>
    <property type="match status" value="1"/>
</dbReference>
<reference evidence="2 3" key="1">
    <citation type="journal article" date="2018" name="Vet. Microbiol.">
        <title>Clonal diversity and geographic distribution of methicillin-resistant Staphylococcus pseudintermedius from Australian animals: Discovery of novel sequence types.</title>
        <authorList>
            <person name="Worthing K.A."/>
            <person name="Abraham S."/>
            <person name="Coombs G.W."/>
            <person name="Pang S."/>
            <person name="Saputra S."/>
            <person name="Jordan D."/>
            <person name="Trott D.J."/>
            <person name="Norris J.M."/>
        </authorList>
    </citation>
    <scope>NUCLEOTIDE SEQUENCE [LARGE SCALE GENOMIC DNA]</scope>
    <source>
        <strain evidence="2 3">ST525 1</strain>
    </source>
</reference>
<evidence type="ECO:0000313" key="2">
    <source>
        <dbReference type="EMBL" id="PWZ76075.1"/>
    </source>
</evidence>
<dbReference type="EMBL" id="QEIT01000019">
    <property type="protein sequence ID" value="PWZ76075.1"/>
    <property type="molecule type" value="Genomic_DNA"/>
</dbReference>